<evidence type="ECO:0000313" key="17">
    <source>
        <dbReference type="Proteomes" id="UP000287033"/>
    </source>
</evidence>
<evidence type="ECO:0000256" key="3">
    <source>
        <dbReference type="ARBA" id="ARBA00008389"/>
    </source>
</evidence>
<dbReference type="Proteomes" id="UP000287033">
    <property type="component" value="Unassembled WGS sequence"/>
</dbReference>
<evidence type="ECO:0000256" key="4">
    <source>
        <dbReference type="ARBA" id="ARBA00011245"/>
    </source>
</evidence>
<dbReference type="FunFam" id="1.10.150.340:FF:000001">
    <property type="entry name" value="Cytosolic 5-nucleotidase 3-like"/>
    <property type="match status" value="1"/>
</dbReference>
<dbReference type="SFLD" id="SFLDS00003">
    <property type="entry name" value="Haloacid_Dehalogenase"/>
    <property type="match status" value="1"/>
</dbReference>
<feature type="region of interest" description="Disordered" evidence="15">
    <location>
        <begin position="1"/>
        <end position="23"/>
    </location>
</feature>
<evidence type="ECO:0000256" key="10">
    <source>
        <dbReference type="ARBA" id="ARBA00023080"/>
    </source>
</evidence>
<dbReference type="Gene3D" id="1.10.150.340">
    <property type="entry name" value="Pyrimidine 5'-nucleotidase (UMPH-1), N-terminal domain"/>
    <property type="match status" value="1"/>
</dbReference>
<comment type="subcellular location">
    <subcellularLocation>
        <location evidence="2 14">Cytoplasm</location>
    </subcellularLocation>
</comment>
<keyword evidence="6" id="KW-0479">Metal-binding</keyword>
<evidence type="ECO:0000256" key="6">
    <source>
        <dbReference type="ARBA" id="ARBA00022723"/>
    </source>
</evidence>
<dbReference type="EMBL" id="BEZZ01000787">
    <property type="protein sequence ID" value="GCC36097.1"/>
    <property type="molecule type" value="Genomic_DNA"/>
</dbReference>
<dbReference type="OMA" id="THFISNM"/>
<comment type="function">
    <text evidence="12">Specifically hydrolyzes 7-methylguanosine monophosphate (m(7)GMP) to 7-methylguanosine and inorganic phosphate. The specific activity for m(7)GMP may protect cells against undesired salvage of m(7)GMP and its incorporation into nucleic acids. Also has weak activity for CMP. UMP and purine nucleotides are poor substrates.</text>
</comment>
<evidence type="ECO:0000256" key="9">
    <source>
        <dbReference type="ARBA" id="ARBA00022842"/>
    </source>
</evidence>
<organism evidence="16 17">
    <name type="scientific">Chiloscyllium punctatum</name>
    <name type="common">Brownbanded bambooshark</name>
    <name type="synonym">Hemiscyllium punctatum</name>
    <dbReference type="NCBI Taxonomy" id="137246"/>
    <lineage>
        <taxon>Eukaryota</taxon>
        <taxon>Metazoa</taxon>
        <taxon>Chordata</taxon>
        <taxon>Craniata</taxon>
        <taxon>Vertebrata</taxon>
        <taxon>Chondrichthyes</taxon>
        <taxon>Elasmobranchii</taxon>
        <taxon>Galeomorphii</taxon>
        <taxon>Galeoidea</taxon>
        <taxon>Orectolobiformes</taxon>
        <taxon>Hemiscylliidae</taxon>
        <taxon>Chiloscyllium</taxon>
    </lineage>
</organism>
<comment type="caution">
    <text evidence="16">The sequence shown here is derived from an EMBL/GenBank/DDBJ whole genome shotgun (WGS) entry which is preliminary data.</text>
</comment>
<comment type="catalytic activity">
    <reaction evidence="1 14">
        <text>a ribonucleoside 5'-phosphate + H2O = a ribonucleoside + phosphate</text>
        <dbReference type="Rhea" id="RHEA:12484"/>
        <dbReference type="ChEBI" id="CHEBI:15377"/>
        <dbReference type="ChEBI" id="CHEBI:18254"/>
        <dbReference type="ChEBI" id="CHEBI:43474"/>
        <dbReference type="ChEBI" id="CHEBI:58043"/>
        <dbReference type="EC" id="3.1.3.5"/>
    </reaction>
</comment>
<dbReference type="SFLD" id="SFLDG01128">
    <property type="entry name" value="C1.4:_5'-Nucleotidase_Like"/>
    <property type="match status" value="1"/>
</dbReference>
<dbReference type="NCBIfam" id="TIGR01544">
    <property type="entry name" value="HAD-SF-IE"/>
    <property type="match status" value="1"/>
</dbReference>
<keyword evidence="10 14" id="KW-0546">Nucleotide metabolism</keyword>
<evidence type="ECO:0000256" key="5">
    <source>
        <dbReference type="ARBA" id="ARBA00022490"/>
    </source>
</evidence>
<dbReference type="GO" id="GO:0005737">
    <property type="term" value="C:cytoplasm"/>
    <property type="evidence" value="ECO:0007669"/>
    <property type="project" value="UniProtKB-SubCell"/>
</dbReference>
<protein>
    <recommendedName>
        <fullName evidence="14">5'-nucleotidase</fullName>
        <ecNumber evidence="14">3.1.3.5</ecNumber>
    </recommendedName>
</protein>
<dbReference type="GO" id="GO:0009117">
    <property type="term" value="P:nucleotide metabolic process"/>
    <property type="evidence" value="ECO:0007669"/>
    <property type="project" value="UniProtKB-KW"/>
</dbReference>
<reference evidence="16 17" key="1">
    <citation type="journal article" date="2018" name="Nat. Ecol. Evol.">
        <title>Shark genomes provide insights into elasmobranch evolution and the origin of vertebrates.</title>
        <authorList>
            <person name="Hara Y"/>
            <person name="Yamaguchi K"/>
            <person name="Onimaru K"/>
            <person name="Kadota M"/>
            <person name="Koyanagi M"/>
            <person name="Keeley SD"/>
            <person name="Tatsumi K"/>
            <person name="Tanaka K"/>
            <person name="Motone F"/>
            <person name="Kageyama Y"/>
            <person name="Nozu R"/>
            <person name="Adachi N"/>
            <person name="Nishimura O"/>
            <person name="Nakagawa R"/>
            <person name="Tanegashima C"/>
            <person name="Kiyatake I"/>
            <person name="Matsumoto R"/>
            <person name="Murakumo K"/>
            <person name="Nishida K"/>
            <person name="Terakita A"/>
            <person name="Kuratani S"/>
            <person name="Sato K"/>
            <person name="Hyodo S Kuraku.S."/>
        </authorList>
    </citation>
    <scope>NUCLEOTIDE SEQUENCE [LARGE SCALE GENOMIC DNA]</scope>
</reference>
<proteinExistence type="inferred from homology"/>
<dbReference type="SUPFAM" id="SSF56784">
    <property type="entry name" value="HAD-like"/>
    <property type="match status" value="1"/>
</dbReference>
<accession>A0A401T0E6</accession>
<comment type="catalytic activity">
    <reaction evidence="11">
        <text>CMP + H2O = cytidine + phosphate</text>
        <dbReference type="Rhea" id="RHEA:29367"/>
        <dbReference type="ChEBI" id="CHEBI:15377"/>
        <dbReference type="ChEBI" id="CHEBI:17562"/>
        <dbReference type="ChEBI" id="CHEBI:43474"/>
        <dbReference type="ChEBI" id="CHEBI:60377"/>
        <dbReference type="EC" id="3.1.3.91"/>
    </reaction>
</comment>
<comment type="subunit">
    <text evidence="4">Monomer.</text>
</comment>
<keyword evidence="5 14" id="KW-0963">Cytoplasm</keyword>
<dbReference type="InterPro" id="IPR036412">
    <property type="entry name" value="HAD-like_sf"/>
</dbReference>
<dbReference type="GO" id="GO:0000287">
    <property type="term" value="F:magnesium ion binding"/>
    <property type="evidence" value="ECO:0007669"/>
    <property type="project" value="InterPro"/>
</dbReference>
<dbReference type="GO" id="GO:0008253">
    <property type="term" value="F:5'-nucleotidase activity"/>
    <property type="evidence" value="ECO:0007669"/>
    <property type="project" value="UniProtKB-EC"/>
</dbReference>
<dbReference type="FunFam" id="3.40.50.1000:FF:000032">
    <property type="entry name" value="Cytosolic 5-nucleotidase 3-like"/>
    <property type="match status" value="1"/>
</dbReference>
<dbReference type="CDD" id="cd07504">
    <property type="entry name" value="HAD_5NT"/>
    <property type="match status" value="1"/>
</dbReference>
<dbReference type="PANTHER" id="PTHR13045">
    <property type="entry name" value="5'-NUCLEOTIDASE"/>
    <property type="match status" value="1"/>
</dbReference>
<dbReference type="PANTHER" id="PTHR13045:SF15">
    <property type="entry name" value="7-METHYLGUANOSINE PHOSPHATE-SPECIFIC 5'-NUCLEOTIDASE"/>
    <property type="match status" value="1"/>
</dbReference>
<evidence type="ECO:0000313" key="16">
    <source>
        <dbReference type="EMBL" id="GCC36097.1"/>
    </source>
</evidence>
<comment type="similarity">
    <text evidence="3 14">Belongs to the pyrimidine 5'-nucleotidase family.</text>
</comment>
<dbReference type="Pfam" id="PF05822">
    <property type="entry name" value="UMPH-1"/>
    <property type="match status" value="1"/>
</dbReference>
<dbReference type="InterPro" id="IPR006434">
    <property type="entry name" value="Pyrimidine_nucleotidase_eu"/>
</dbReference>
<evidence type="ECO:0000256" key="7">
    <source>
        <dbReference type="ARBA" id="ARBA00022741"/>
    </source>
</evidence>
<comment type="catalytic activity">
    <reaction evidence="13">
        <text>N(7)-methyl-GMP + H2O = N(7)-methylguanosine + phosphate</text>
        <dbReference type="Rhea" id="RHEA:37107"/>
        <dbReference type="ChEBI" id="CHEBI:15377"/>
        <dbReference type="ChEBI" id="CHEBI:20794"/>
        <dbReference type="ChEBI" id="CHEBI:43474"/>
        <dbReference type="ChEBI" id="CHEBI:58285"/>
        <dbReference type="EC" id="3.1.3.91"/>
    </reaction>
</comment>
<evidence type="ECO:0000256" key="15">
    <source>
        <dbReference type="SAM" id="MobiDB-lite"/>
    </source>
</evidence>
<evidence type="ECO:0000256" key="8">
    <source>
        <dbReference type="ARBA" id="ARBA00022801"/>
    </source>
</evidence>
<dbReference type="OrthoDB" id="10014216at2759"/>
<evidence type="ECO:0000256" key="11">
    <source>
        <dbReference type="ARBA" id="ARBA00036362"/>
    </source>
</evidence>
<gene>
    <name evidence="16" type="ORF">chiPu_0014589</name>
</gene>
<dbReference type="InterPro" id="IPR023214">
    <property type="entry name" value="HAD_sf"/>
</dbReference>
<dbReference type="AlphaFoldDB" id="A0A401T0E6"/>
<keyword evidence="7 14" id="KW-0547">Nucleotide-binding</keyword>
<evidence type="ECO:0000256" key="12">
    <source>
        <dbReference type="ARBA" id="ARBA00046090"/>
    </source>
</evidence>
<dbReference type="STRING" id="137246.A0A401T0E6"/>
<keyword evidence="17" id="KW-1185">Reference proteome</keyword>
<keyword evidence="8 14" id="KW-0378">Hydrolase</keyword>
<keyword evidence="9" id="KW-0460">Magnesium</keyword>
<evidence type="ECO:0000256" key="14">
    <source>
        <dbReference type="RuleBase" id="RU361276"/>
    </source>
</evidence>
<dbReference type="EC" id="3.1.3.5" evidence="14"/>
<name>A0A401T0E6_CHIPU</name>
<evidence type="ECO:0000256" key="1">
    <source>
        <dbReference type="ARBA" id="ARBA00000815"/>
    </source>
</evidence>
<sequence>RSLSLRPRAGVSKRQPEAWSPGPGSTWVYESVMKTSQQEGGVLSTQIPELQKSTVHIQEPERVERIISALCDGGVSKLQVITDFDMTLTRFAKNSKKRITCYSIIQDSTLISDECKIKMNELLNFYYPIEIDHSRSIEEKFPLMIEWWTKVHELLVEQKIEKSKLAKTVKESGAELRDGFGIFFGELHKHGVPVLIFSAGVGDVLEEIIRQFDVYHQNITVVSNFMDFDENGILKGFKGEIIHVYNKREGALRNTKHLQQLRSHSNVILLGDSLGDPNMADGVQNQENILKIGFLNDKVDQLLNKYLALYDIVLVNDETLDVANGILKHVLNPNHLLNCCQDS</sequence>
<evidence type="ECO:0000256" key="2">
    <source>
        <dbReference type="ARBA" id="ARBA00004496"/>
    </source>
</evidence>
<evidence type="ECO:0000256" key="13">
    <source>
        <dbReference type="ARBA" id="ARBA00048583"/>
    </source>
</evidence>
<dbReference type="Gene3D" id="3.40.50.1000">
    <property type="entry name" value="HAD superfamily/HAD-like"/>
    <property type="match status" value="1"/>
</dbReference>
<feature type="non-terminal residue" evidence="16">
    <location>
        <position position="1"/>
    </location>
</feature>
<dbReference type="GO" id="GO:0000166">
    <property type="term" value="F:nucleotide binding"/>
    <property type="evidence" value="ECO:0007669"/>
    <property type="project" value="UniProtKB-KW"/>
</dbReference>